<organism evidence="2 3">
    <name type="scientific">Tetradesmus obliquus</name>
    <name type="common">Green alga</name>
    <name type="synonym">Acutodesmus obliquus</name>
    <dbReference type="NCBI Taxonomy" id="3088"/>
    <lineage>
        <taxon>Eukaryota</taxon>
        <taxon>Viridiplantae</taxon>
        <taxon>Chlorophyta</taxon>
        <taxon>core chlorophytes</taxon>
        <taxon>Chlorophyceae</taxon>
        <taxon>CS clade</taxon>
        <taxon>Sphaeropleales</taxon>
        <taxon>Scenedesmaceae</taxon>
        <taxon>Tetradesmus</taxon>
    </lineage>
</organism>
<dbReference type="SMART" id="SM00100">
    <property type="entry name" value="cNMP"/>
    <property type="match status" value="1"/>
</dbReference>
<dbReference type="CDD" id="cd00038">
    <property type="entry name" value="CAP_ED"/>
    <property type="match status" value="1"/>
</dbReference>
<dbReference type="InterPro" id="IPR018490">
    <property type="entry name" value="cNMP-bd_dom_sf"/>
</dbReference>
<evidence type="ECO:0000313" key="2">
    <source>
        <dbReference type="EMBL" id="WIA14586.1"/>
    </source>
</evidence>
<protein>
    <recommendedName>
        <fullName evidence="1">Cyclic nucleotide-binding domain-containing protein</fullName>
    </recommendedName>
</protein>
<dbReference type="Gene3D" id="2.60.120.10">
    <property type="entry name" value="Jelly Rolls"/>
    <property type="match status" value="1"/>
</dbReference>
<dbReference type="PANTHER" id="PTHR23011:SF28">
    <property type="entry name" value="CYCLIC NUCLEOTIDE-BINDING DOMAIN CONTAINING PROTEIN"/>
    <property type="match status" value="1"/>
</dbReference>
<dbReference type="Pfam" id="PF00027">
    <property type="entry name" value="cNMP_binding"/>
    <property type="match status" value="1"/>
</dbReference>
<gene>
    <name evidence="2" type="ORF">OEZ85_003100</name>
</gene>
<dbReference type="SUPFAM" id="SSF51206">
    <property type="entry name" value="cAMP-binding domain-like"/>
    <property type="match status" value="1"/>
</dbReference>
<dbReference type="Proteomes" id="UP001244341">
    <property type="component" value="Chromosome 5b"/>
</dbReference>
<evidence type="ECO:0000313" key="3">
    <source>
        <dbReference type="Proteomes" id="UP001244341"/>
    </source>
</evidence>
<name>A0ABY8U2B5_TETOB</name>
<dbReference type="PANTHER" id="PTHR23011">
    <property type="entry name" value="CYCLIC NUCLEOTIDE-BINDING DOMAIN CONTAINING PROTEIN"/>
    <property type="match status" value="1"/>
</dbReference>
<feature type="domain" description="Cyclic nucleotide-binding" evidence="1">
    <location>
        <begin position="30"/>
        <end position="165"/>
    </location>
</feature>
<dbReference type="EMBL" id="CP126212">
    <property type="protein sequence ID" value="WIA14586.1"/>
    <property type="molecule type" value="Genomic_DNA"/>
</dbReference>
<dbReference type="InterPro" id="IPR014710">
    <property type="entry name" value="RmlC-like_jellyroll"/>
</dbReference>
<sequence>MGGGIDSSGKLSAQTIVQELEVIFGFVSEFLAKVPAETRVALAAVARLESYKKDQLIYDIGQQASNFYIILSGRIDIWSHPPGSSRPKSIVSVLRKGDTFGDQAIINQARHSTAASPGSNASLLVVSQEVARLCSAMVSSKPPPGKEFDLQQEQVFFIKEGAFELQLVDLAAQRAADAAFATAVAASSASAAANELTPARRNPSATGAPAAAASCATTQPATSTLPDGDGLLDAAAAAAGFAAAAGPWLGGLPALAQHGVLASVRVKDGRALGTLGYERELRRQRHASVPRRAVAMLGPGSWFGGGSTIYGSGQLLLALRVVARGSGCELIHLPLDGIAQQGGEGLIGRLRDDAAFSLTYHLGRLGLLPPGASVGHPQAALLSGAAAGLSPLLSSLFTDGLQPLVHEIDGLLDRAQARAEACKKPTFAEWWSSHKFQRSLVRRQAGEGSTAVEAAATSPQARIALTYLAAAAPAASPHSAAAAAASSEQLCCWHSQALKQQQQQQHQQQ</sequence>
<keyword evidence="3" id="KW-1185">Reference proteome</keyword>
<reference evidence="2 3" key="1">
    <citation type="submission" date="2023-05" db="EMBL/GenBank/DDBJ databases">
        <title>A 100% complete, gapless, phased diploid assembly of the Scenedesmus obliquus UTEX 3031 genome.</title>
        <authorList>
            <person name="Biondi T.C."/>
            <person name="Hanschen E.R."/>
            <person name="Kwon T."/>
            <person name="Eng W."/>
            <person name="Kruse C.P.S."/>
            <person name="Koehler S.I."/>
            <person name="Kunde Y."/>
            <person name="Gleasner C.D."/>
            <person name="You Mak K.T."/>
            <person name="Polle J."/>
            <person name="Hovde B.T."/>
            <person name="Starkenburg S.R."/>
        </authorList>
    </citation>
    <scope>NUCLEOTIDE SEQUENCE [LARGE SCALE GENOMIC DNA]</scope>
    <source>
        <strain evidence="2 3">DOE0152z</strain>
    </source>
</reference>
<dbReference type="InterPro" id="IPR000595">
    <property type="entry name" value="cNMP-bd_dom"/>
</dbReference>
<evidence type="ECO:0000259" key="1">
    <source>
        <dbReference type="SMART" id="SM00100"/>
    </source>
</evidence>
<proteinExistence type="predicted"/>
<accession>A0ABY8U2B5</accession>